<dbReference type="Proteomes" id="UP000053820">
    <property type="component" value="Unassembled WGS sequence"/>
</dbReference>
<dbReference type="AlphaFoldDB" id="A0A0C9V6N6"/>
<organism evidence="1 2">
    <name type="scientific">Hydnomerulius pinastri MD-312</name>
    <dbReference type="NCBI Taxonomy" id="994086"/>
    <lineage>
        <taxon>Eukaryota</taxon>
        <taxon>Fungi</taxon>
        <taxon>Dikarya</taxon>
        <taxon>Basidiomycota</taxon>
        <taxon>Agaricomycotina</taxon>
        <taxon>Agaricomycetes</taxon>
        <taxon>Agaricomycetidae</taxon>
        <taxon>Boletales</taxon>
        <taxon>Boletales incertae sedis</taxon>
        <taxon>Leucogyrophana</taxon>
    </lineage>
</organism>
<evidence type="ECO:0000313" key="2">
    <source>
        <dbReference type="Proteomes" id="UP000053820"/>
    </source>
</evidence>
<name>A0A0C9V6N6_9AGAM</name>
<dbReference type="OrthoDB" id="3269405at2759"/>
<proteinExistence type="predicted"/>
<dbReference type="HOGENOM" id="CLU_094687_0_0_1"/>
<accession>A0A0C9V6N6</accession>
<dbReference type="EMBL" id="KN839864">
    <property type="protein sequence ID" value="KIJ61274.1"/>
    <property type="molecule type" value="Genomic_DNA"/>
</dbReference>
<gene>
    <name evidence="1" type="ORF">HYDPIDRAFT_97134</name>
</gene>
<reference evidence="1 2" key="1">
    <citation type="submission" date="2014-04" db="EMBL/GenBank/DDBJ databases">
        <title>Evolutionary Origins and Diversification of the Mycorrhizal Mutualists.</title>
        <authorList>
            <consortium name="DOE Joint Genome Institute"/>
            <consortium name="Mycorrhizal Genomics Consortium"/>
            <person name="Kohler A."/>
            <person name="Kuo A."/>
            <person name="Nagy L.G."/>
            <person name="Floudas D."/>
            <person name="Copeland A."/>
            <person name="Barry K.W."/>
            <person name="Cichocki N."/>
            <person name="Veneault-Fourrey C."/>
            <person name="LaButti K."/>
            <person name="Lindquist E.A."/>
            <person name="Lipzen A."/>
            <person name="Lundell T."/>
            <person name="Morin E."/>
            <person name="Murat C."/>
            <person name="Riley R."/>
            <person name="Ohm R."/>
            <person name="Sun H."/>
            <person name="Tunlid A."/>
            <person name="Henrissat B."/>
            <person name="Grigoriev I.V."/>
            <person name="Hibbett D.S."/>
            <person name="Martin F."/>
        </authorList>
    </citation>
    <scope>NUCLEOTIDE SEQUENCE [LARGE SCALE GENOMIC DNA]</scope>
    <source>
        <strain evidence="1 2">MD-312</strain>
    </source>
</reference>
<sequence>MVAEHAVVVTGTRRFIPQSVYRPYSDDHWLRYVREVQLKEPIFFYSSQPVEWGVSLEDALKARPEYLKDKDERMFIGCGPSVSIRLQWPGYHPWAKQISTMEFKTPKQPITKAKLAKNIANCVRHFIEIEKQAMDADVNRRWRVGKRNIKVEDLMLVSLHHVSKGSWQPQLRLRRPLLELALPHHQDSTFASSSAS</sequence>
<evidence type="ECO:0000313" key="1">
    <source>
        <dbReference type="EMBL" id="KIJ61274.1"/>
    </source>
</evidence>
<protein>
    <submittedName>
        <fullName evidence="1">Unplaced genomic scaffold scaffold_30, whole genome shotgun sequence</fullName>
    </submittedName>
</protein>
<keyword evidence="2" id="KW-1185">Reference proteome</keyword>